<evidence type="ECO:0000313" key="2">
    <source>
        <dbReference type="Proteomes" id="UP000580051"/>
    </source>
</evidence>
<dbReference type="Proteomes" id="UP000580051">
    <property type="component" value="Unassembled WGS sequence"/>
</dbReference>
<evidence type="ECO:0000313" key="1">
    <source>
        <dbReference type="EMBL" id="GFP21557.1"/>
    </source>
</evidence>
<dbReference type="EMBL" id="BLRV01000062">
    <property type="protein sequence ID" value="GFP21557.1"/>
    <property type="molecule type" value="Genomic_DNA"/>
</dbReference>
<comment type="caution">
    <text evidence="1">The sequence shown here is derived from an EMBL/GenBank/DDBJ whole genome shotgun (WGS) entry which is preliminary data.</text>
</comment>
<gene>
    <name evidence="1" type="ORF">HKBW3S06_00784</name>
</gene>
<name>A0A6V8QF94_9ACTN</name>
<organism evidence="1 2">
    <name type="scientific">Candidatus Hakubella thermalkaliphila</name>
    <dbReference type="NCBI Taxonomy" id="2754717"/>
    <lineage>
        <taxon>Bacteria</taxon>
        <taxon>Bacillati</taxon>
        <taxon>Actinomycetota</taxon>
        <taxon>Actinomycetota incertae sedis</taxon>
        <taxon>Candidatus Hakubellales</taxon>
        <taxon>Candidatus Hakubellaceae</taxon>
        <taxon>Candidatus Hakubella</taxon>
    </lineage>
</organism>
<dbReference type="SUPFAM" id="SSF54862">
    <property type="entry name" value="4Fe-4S ferredoxins"/>
    <property type="match status" value="1"/>
</dbReference>
<accession>A0A6V8QF94</accession>
<sequence>MLPACVTTCIGRATYFGDANDPENLVSELIASPNVMRLKEEMGTKPRVYYLM</sequence>
<reference evidence="1 2" key="1">
    <citation type="journal article" date="2020" name="Front. Microbiol.">
        <title>Single-cell genomics of novel Actinobacteria with the Wood-Ljungdahl pathway discovered in a serpentinizing system.</title>
        <authorList>
            <person name="Merino N."/>
            <person name="Kawai M."/>
            <person name="Boyd E.S."/>
            <person name="Colman D.R."/>
            <person name="McGlynn S.E."/>
            <person name="Nealson K.H."/>
            <person name="Kurokawa K."/>
            <person name="Hongoh Y."/>
        </authorList>
    </citation>
    <scope>NUCLEOTIDE SEQUENCE [LARGE SCALE GENOMIC DNA]</scope>
    <source>
        <strain evidence="1 2">S06</strain>
    </source>
</reference>
<dbReference type="AlphaFoldDB" id="A0A6V8QF94"/>
<dbReference type="Gene3D" id="3.30.70.20">
    <property type="match status" value="1"/>
</dbReference>
<protein>
    <submittedName>
        <fullName evidence="1">Prokaryotic molybdopterin-containing oxidoreductase family, iron-sulfur binding subunit</fullName>
    </submittedName>
</protein>
<proteinExistence type="predicted"/>